<sequence>MSLEGERFVSNEHVWHWENPPSQMLLSSGIPKGPVSEVVPPKHWWQRCHHQKKRPFDPTSAQQTDSWHQQRP</sequence>
<accession>A0AAV6TCX7</accession>
<reference evidence="2 3" key="1">
    <citation type="journal article" date="2022" name="Nat. Ecol. Evol.">
        <title>A masculinizing supergene underlies an exaggerated male reproductive morph in a spider.</title>
        <authorList>
            <person name="Hendrickx F."/>
            <person name="De Corte Z."/>
            <person name="Sonet G."/>
            <person name="Van Belleghem S.M."/>
            <person name="Kostlbacher S."/>
            <person name="Vangestel C."/>
        </authorList>
    </citation>
    <scope>NUCLEOTIDE SEQUENCE [LARGE SCALE GENOMIC DNA]</scope>
    <source>
        <strain evidence="2">W744_W776</strain>
    </source>
</reference>
<comment type="caution">
    <text evidence="2">The sequence shown here is derived from an EMBL/GenBank/DDBJ whole genome shotgun (WGS) entry which is preliminary data.</text>
</comment>
<feature type="compositionally biased region" description="Polar residues" evidence="1">
    <location>
        <begin position="59"/>
        <end position="72"/>
    </location>
</feature>
<evidence type="ECO:0000313" key="3">
    <source>
        <dbReference type="Proteomes" id="UP000827092"/>
    </source>
</evidence>
<dbReference type="Proteomes" id="UP000827092">
    <property type="component" value="Unassembled WGS sequence"/>
</dbReference>
<name>A0AAV6TCX7_9ARAC</name>
<gene>
    <name evidence="2" type="ORF">JTE90_016341</name>
</gene>
<feature type="region of interest" description="Disordered" evidence="1">
    <location>
        <begin position="49"/>
        <end position="72"/>
    </location>
</feature>
<dbReference type="EMBL" id="JAFNEN010006715">
    <property type="protein sequence ID" value="KAG8155753.1"/>
    <property type="molecule type" value="Genomic_DNA"/>
</dbReference>
<protein>
    <submittedName>
        <fullName evidence="2">Uncharacterized protein</fullName>
    </submittedName>
</protein>
<keyword evidence="3" id="KW-1185">Reference proteome</keyword>
<organism evidence="2 3">
    <name type="scientific">Oedothorax gibbosus</name>
    <dbReference type="NCBI Taxonomy" id="931172"/>
    <lineage>
        <taxon>Eukaryota</taxon>
        <taxon>Metazoa</taxon>
        <taxon>Ecdysozoa</taxon>
        <taxon>Arthropoda</taxon>
        <taxon>Chelicerata</taxon>
        <taxon>Arachnida</taxon>
        <taxon>Araneae</taxon>
        <taxon>Araneomorphae</taxon>
        <taxon>Entelegynae</taxon>
        <taxon>Araneoidea</taxon>
        <taxon>Linyphiidae</taxon>
        <taxon>Erigoninae</taxon>
        <taxon>Oedothorax</taxon>
    </lineage>
</organism>
<dbReference type="AlphaFoldDB" id="A0AAV6TCX7"/>
<evidence type="ECO:0000313" key="2">
    <source>
        <dbReference type="EMBL" id="KAG8155753.1"/>
    </source>
</evidence>
<evidence type="ECO:0000256" key="1">
    <source>
        <dbReference type="SAM" id="MobiDB-lite"/>
    </source>
</evidence>
<proteinExistence type="predicted"/>